<dbReference type="Proteomes" id="UP000504610">
    <property type="component" value="Unplaced"/>
</dbReference>
<dbReference type="PANTHER" id="PTHR35474:SF3">
    <property type="entry name" value="PROTEIN SHORT HYPOCOTYL IN WHITE LIGHT 1"/>
    <property type="match status" value="1"/>
</dbReference>
<dbReference type="KEGG" id="rsz:108825889"/>
<evidence type="ECO:0000256" key="1">
    <source>
        <dbReference type="SAM" id="Phobius"/>
    </source>
</evidence>
<keyword evidence="1" id="KW-0812">Transmembrane</keyword>
<proteinExistence type="predicted"/>
<sequence length="175" mass="19842">MALSATTLSSSSSLQLINVSHRFVSSTPFSIDSIILRRRLKRPLASQSRRRYDESEDRFFFDGYEYDVISDDDDDERESSVDLLVRFLTSMFRKVSKRAKKTSRRILPAAMSPRLVSFAVDGILLLGSLSITRAFLEVICNLGGTVFTVILLIRLFWTGASYFQNYGNSFGPNPF</sequence>
<dbReference type="GO" id="GO:0010100">
    <property type="term" value="P:negative regulation of photomorphogenesis"/>
    <property type="evidence" value="ECO:0007669"/>
    <property type="project" value="InterPro"/>
</dbReference>
<keyword evidence="1" id="KW-1133">Transmembrane helix</keyword>
<name>A0A6J0L5J6_RAPSA</name>
<evidence type="ECO:0000313" key="2">
    <source>
        <dbReference type="Proteomes" id="UP000504610"/>
    </source>
</evidence>
<gene>
    <name evidence="3" type="primary">LOC108825889</name>
</gene>
<dbReference type="AlphaFoldDB" id="A0A6J0L5J6"/>
<evidence type="ECO:0000313" key="3">
    <source>
        <dbReference type="RefSeq" id="XP_018454749.1"/>
    </source>
</evidence>
<feature type="transmembrane region" description="Helical" evidence="1">
    <location>
        <begin position="135"/>
        <end position="157"/>
    </location>
</feature>
<accession>A0A6J0L5J6</accession>
<reference evidence="3" key="1">
    <citation type="submission" date="2025-08" db="UniProtKB">
        <authorList>
            <consortium name="RefSeq"/>
        </authorList>
    </citation>
    <scope>IDENTIFICATION</scope>
    <source>
        <tissue evidence="3">Leaf</tissue>
    </source>
</reference>
<protein>
    <submittedName>
        <fullName evidence="3">Protein SHORT HYPOCOTYL IN WHITE LIGHT 1</fullName>
    </submittedName>
</protein>
<dbReference type="InterPro" id="IPR039324">
    <property type="entry name" value="SHW1"/>
</dbReference>
<dbReference type="RefSeq" id="XP_018454749.1">
    <property type="nucleotide sequence ID" value="XM_018599247.2"/>
</dbReference>
<keyword evidence="1" id="KW-0472">Membrane</keyword>
<dbReference type="OrthoDB" id="1741000at2759"/>
<organism evidence="2 3">
    <name type="scientific">Raphanus sativus</name>
    <name type="common">Radish</name>
    <name type="synonym">Raphanus raphanistrum var. sativus</name>
    <dbReference type="NCBI Taxonomy" id="3726"/>
    <lineage>
        <taxon>Eukaryota</taxon>
        <taxon>Viridiplantae</taxon>
        <taxon>Streptophyta</taxon>
        <taxon>Embryophyta</taxon>
        <taxon>Tracheophyta</taxon>
        <taxon>Spermatophyta</taxon>
        <taxon>Magnoliopsida</taxon>
        <taxon>eudicotyledons</taxon>
        <taxon>Gunneridae</taxon>
        <taxon>Pentapetalae</taxon>
        <taxon>rosids</taxon>
        <taxon>malvids</taxon>
        <taxon>Brassicales</taxon>
        <taxon>Brassicaceae</taxon>
        <taxon>Brassiceae</taxon>
        <taxon>Raphanus</taxon>
    </lineage>
</organism>
<dbReference type="PANTHER" id="PTHR35474">
    <property type="entry name" value="ATP PHOSPHORIBOSYLTRANSFERASE REGULATORY SUBUNIT"/>
    <property type="match status" value="1"/>
</dbReference>
<dbReference type="GO" id="GO:0009787">
    <property type="term" value="P:regulation of abscisic acid-activated signaling pathway"/>
    <property type="evidence" value="ECO:0007669"/>
    <property type="project" value="InterPro"/>
</dbReference>
<keyword evidence="2" id="KW-1185">Reference proteome</keyword>
<dbReference type="GeneID" id="108825889"/>